<dbReference type="InterPro" id="IPR006036">
    <property type="entry name" value="K_uptake_TrkA"/>
</dbReference>
<gene>
    <name evidence="4" type="ORF">C8N24_4660</name>
</gene>
<keyword evidence="1" id="KW-0633">Potassium transport</keyword>
<proteinExistence type="predicted"/>
<keyword evidence="1" id="KW-0813">Transport</keyword>
<evidence type="ECO:0000256" key="1">
    <source>
        <dbReference type="ARBA" id="ARBA00022538"/>
    </source>
</evidence>
<dbReference type="OrthoDB" id="3208998at2"/>
<keyword evidence="5" id="KW-1185">Reference proteome</keyword>
<dbReference type="PROSITE" id="PS51201">
    <property type="entry name" value="RCK_N"/>
    <property type="match status" value="1"/>
</dbReference>
<dbReference type="Pfam" id="PF02254">
    <property type="entry name" value="TrkA_N"/>
    <property type="match status" value="1"/>
</dbReference>
<dbReference type="InterPro" id="IPR003148">
    <property type="entry name" value="RCK_N"/>
</dbReference>
<sequence>MSLPARVSTVFVLVVGAGRVGAALATSALGRGHTVSVLDEDPLSHERLDVELGSSWEEAGGRFTIGTAMEIDALIEAGVEEADVFIASTNGDNTNLVVAQIAQRRFKVDRVIARVLDPRRAAWYQEQGLHTICPTQIAIEQLQQAALGEVV</sequence>
<dbReference type="GO" id="GO:0015079">
    <property type="term" value="F:potassium ion transmembrane transporter activity"/>
    <property type="evidence" value="ECO:0007669"/>
    <property type="project" value="InterPro"/>
</dbReference>
<keyword evidence="2" id="KW-0630">Potassium</keyword>
<dbReference type="EMBL" id="RBIL01000002">
    <property type="protein sequence ID" value="RKQ86646.1"/>
    <property type="molecule type" value="Genomic_DNA"/>
</dbReference>
<name>A0A660KYC6_9ACTN</name>
<dbReference type="SUPFAM" id="SSF51735">
    <property type="entry name" value="NAD(P)-binding Rossmann-fold domains"/>
    <property type="match status" value="1"/>
</dbReference>
<dbReference type="Proteomes" id="UP000278962">
    <property type="component" value="Unassembled WGS sequence"/>
</dbReference>
<keyword evidence="1" id="KW-0406">Ion transport</keyword>
<evidence type="ECO:0000313" key="4">
    <source>
        <dbReference type="EMBL" id="RKQ86646.1"/>
    </source>
</evidence>
<evidence type="ECO:0000256" key="2">
    <source>
        <dbReference type="ARBA" id="ARBA00022958"/>
    </source>
</evidence>
<dbReference type="AlphaFoldDB" id="A0A660KYC6"/>
<evidence type="ECO:0000259" key="3">
    <source>
        <dbReference type="PROSITE" id="PS51201"/>
    </source>
</evidence>
<dbReference type="Gene3D" id="3.40.50.720">
    <property type="entry name" value="NAD(P)-binding Rossmann-like Domain"/>
    <property type="match status" value="1"/>
</dbReference>
<reference evidence="4 5" key="1">
    <citation type="submission" date="2018-10" db="EMBL/GenBank/DDBJ databases">
        <title>Genomic Encyclopedia of Archaeal and Bacterial Type Strains, Phase II (KMG-II): from individual species to whole genera.</title>
        <authorList>
            <person name="Goeker M."/>
        </authorList>
    </citation>
    <scope>NUCLEOTIDE SEQUENCE [LARGE SCALE GENOMIC DNA]</scope>
    <source>
        <strain evidence="4 5">DSM 14954</strain>
    </source>
</reference>
<dbReference type="GO" id="GO:0005886">
    <property type="term" value="C:plasma membrane"/>
    <property type="evidence" value="ECO:0007669"/>
    <property type="project" value="InterPro"/>
</dbReference>
<dbReference type="RefSeq" id="WP_121254550.1">
    <property type="nucleotide sequence ID" value="NZ_RBIL01000002.1"/>
</dbReference>
<protein>
    <submittedName>
        <fullName evidence="4">Trk system potassium uptake protein TrkA</fullName>
    </submittedName>
</protein>
<evidence type="ECO:0000313" key="5">
    <source>
        <dbReference type="Proteomes" id="UP000278962"/>
    </source>
</evidence>
<dbReference type="InterPro" id="IPR036291">
    <property type="entry name" value="NAD(P)-bd_dom_sf"/>
</dbReference>
<feature type="domain" description="RCK N-terminal" evidence="3">
    <location>
        <begin position="9"/>
        <end position="139"/>
    </location>
</feature>
<comment type="caution">
    <text evidence="4">The sequence shown here is derived from an EMBL/GenBank/DDBJ whole genome shotgun (WGS) entry which is preliminary data.</text>
</comment>
<dbReference type="PRINTS" id="PR00335">
    <property type="entry name" value="KUPTAKETRKA"/>
</dbReference>
<accession>A0A660KYC6</accession>
<dbReference type="PANTHER" id="PTHR43833:SF8">
    <property type="entry name" value="TRK SYSTEM POTASSIUM UPTAKE PROTEIN TRKA"/>
    <property type="match status" value="1"/>
</dbReference>
<organism evidence="4 5">
    <name type="scientific">Solirubrobacter pauli</name>
    <dbReference type="NCBI Taxonomy" id="166793"/>
    <lineage>
        <taxon>Bacteria</taxon>
        <taxon>Bacillati</taxon>
        <taxon>Actinomycetota</taxon>
        <taxon>Thermoleophilia</taxon>
        <taxon>Solirubrobacterales</taxon>
        <taxon>Solirubrobacteraceae</taxon>
        <taxon>Solirubrobacter</taxon>
    </lineage>
</organism>
<dbReference type="InterPro" id="IPR050721">
    <property type="entry name" value="Trk_Ktr_HKT_K-transport"/>
</dbReference>
<dbReference type="PANTHER" id="PTHR43833">
    <property type="entry name" value="POTASSIUM CHANNEL PROTEIN 2-RELATED-RELATED"/>
    <property type="match status" value="1"/>
</dbReference>